<reference evidence="2" key="1">
    <citation type="submission" date="2014-05" db="EMBL/GenBank/DDBJ databases">
        <title>The transcriptome of the halophilic microalga Tetraselmis sp. GSL018 isolated from the Great Salt Lake, Utah.</title>
        <authorList>
            <person name="Jinkerson R.E."/>
            <person name="D'Adamo S."/>
            <person name="Posewitz M.C."/>
        </authorList>
    </citation>
    <scope>NUCLEOTIDE SEQUENCE</scope>
    <source>
        <strain evidence="2">GSL018</strain>
    </source>
</reference>
<evidence type="ECO:0000256" key="1">
    <source>
        <dbReference type="SAM" id="MobiDB-lite"/>
    </source>
</evidence>
<feature type="non-terminal residue" evidence="2">
    <location>
        <position position="1"/>
    </location>
</feature>
<feature type="non-terminal residue" evidence="2">
    <location>
        <position position="133"/>
    </location>
</feature>
<organism evidence="2">
    <name type="scientific">Tetraselmis sp. GSL018</name>
    <dbReference type="NCBI Taxonomy" id="582737"/>
    <lineage>
        <taxon>Eukaryota</taxon>
        <taxon>Viridiplantae</taxon>
        <taxon>Chlorophyta</taxon>
        <taxon>core chlorophytes</taxon>
        <taxon>Chlorodendrophyceae</taxon>
        <taxon>Chlorodendrales</taxon>
        <taxon>Chlorodendraceae</taxon>
        <taxon>Tetraselmis</taxon>
    </lineage>
</organism>
<proteinExistence type="predicted"/>
<accession>A0A061R8V6</accession>
<name>A0A061R8V6_9CHLO</name>
<sequence length="133" mass="14583">VYRSPEQAPKPGTCFAVEPSLCLLQSIHAARCGTGTNKVKRARCTLHASASRAMLRARPRGSLRDTIRVCRSVVWAMAPVQTASRGAKMRHSMAPGPAISPRAHRRPVFRARKAPSGGCDPTCVEERRRRIGR</sequence>
<dbReference type="EMBL" id="GBEZ01017973">
    <property type="protein sequence ID" value="JAC68413.1"/>
    <property type="molecule type" value="Transcribed_RNA"/>
</dbReference>
<evidence type="ECO:0000313" key="2">
    <source>
        <dbReference type="EMBL" id="JAC68413.1"/>
    </source>
</evidence>
<protein>
    <submittedName>
        <fullName evidence="2">Uncharacterized protein</fullName>
    </submittedName>
</protein>
<dbReference type="AlphaFoldDB" id="A0A061R8V6"/>
<feature type="region of interest" description="Disordered" evidence="1">
    <location>
        <begin position="84"/>
        <end position="105"/>
    </location>
</feature>
<gene>
    <name evidence="2" type="ORF">TSPGSL018_8769</name>
</gene>